<dbReference type="Pfam" id="PF01479">
    <property type="entry name" value="S4"/>
    <property type="match status" value="1"/>
</dbReference>
<evidence type="ECO:0000313" key="8">
    <source>
        <dbReference type="Proteomes" id="UP000777303"/>
    </source>
</evidence>
<dbReference type="GO" id="GO:0003723">
    <property type="term" value="F:RNA binding"/>
    <property type="evidence" value="ECO:0007669"/>
    <property type="project" value="UniProtKB-KW"/>
</dbReference>
<dbReference type="AlphaFoldDB" id="A0A948TJ96"/>
<dbReference type="Proteomes" id="UP000777303">
    <property type="component" value="Unassembled WGS sequence"/>
</dbReference>
<dbReference type="GO" id="GO:0005829">
    <property type="term" value="C:cytosol"/>
    <property type="evidence" value="ECO:0007669"/>
    <property type="project" value="UniProtKB-ARBA"/>
</dbReference>
<dbReference type="EMBL" id="JAHLFS010000043">
    <property type="protein sequence ID" value="MBU3851668.1"/>
    <property type="molecule type" value="Genomic_DNA"/>
</dbReference>
<evidence type="ECO:0000259" key="6">
    <source>
        <dbReference type="SMART" id="SM00363"/>
    </source>
</evidence>
<sequence length="249" mass="28114">MAQAERLQKVIAQAGVASRRRAEAMIAEGLVKVNGQTVTEMGVKVTPDDAITVNGQPIMREQKVYYLFYKPRQVLSAVSDSTDRRVVTDYFRGVHERIYPIGRLDYDTSGLLILTNDGALANLLMHPRYEVDKTYVAKIMGIPQPEDLAKFRKGIIIRHGRKTAPAYAKILSTDKRKNTAIVSLTIHQGMNHQVKLMFAAIGFPVLKLKRETYGQLTLDGLRPGEYRELRPHEIAQLTNLAKNKQNDRK</sequence>
<dbReference type="NCBIfam" id="TIGR00093">
    <property type="entry name" value="pseudouridine synthase"/>
    <property type="match status" value="1"/>
</dbReference>
<dbReference type="PANTHER" id="PTHR47683:SF2">
    <property type="entry name" value="RNA-BINDING S4 DOMAIN-CONTAINING PROTEIN"/>
    <property type="match status" value="1"/>
</dbReference>
<evidence type="ECO:0000313" key="7">
    <source>
        <dbReference type="EMBL" id="MBU3851668.1"/>
    </source>
</evidence>
<dbReference type="Gene3D" id="3.30.70.580">
    <property type="entry name" value="Pseudouridine synthase I, catalytic domain, N-terminal subdomain"/>
    <property type="match status" value="1"/>
</dbReference>
<gene>
    <name evidence="7" type="ORF">H9901_03110</name>
</gene>
<reference evidence="7" key="1">
    <citation type="journal article" date="2021" name="PeerJ">
        <title>Extensive microbial diversity within the chicken gut microbiome revealed by metagenomics and culture.</title>
        <authorList>
            <person name="Gilroy R."/>
            <person name="Ravi A."/>
            <person name="Getino M."/>
            <person name="Pursley I."/>
            <person name="Horton D.L."/>
            <person name="Alikhan N.F."/>
            <person name="Baker D."/>
            <person name="Gharbi K."/>
            <person name="Hall N."/>
            <person name="Watson M."/>
            <person name="Adriaenssens E.M."/>
            <person name="Foster-Nyarko E."/>
            <person name="Jarju S."/>
            <person name="Secka A."/>
            <person name="Antonio M."/>
            <person name="Oren A."/>
            <person name="Chaudhuri R.R."/>
            <person name="La Ragione R."/>
            <person name="Hildebrand F."/>
            <person name="Pallen M.J."/>
        </authorList>
    </citation>
    <scope>NUCLEOTIDE SEQUENCE</scope>
    <source>
        <strain evidence="7">F6-6636</strain>
    </source>
</reference>
<dbReference type="FunFam" id="3.30.70.580:FF:000005">
    <property type="entry name" value="Pseudouridine synthase"/>
    <property type="match status" value="1"/>
</dbReference>
<keyword evidence="2 4" id="KW-0694">RNA-binding</keyword>
<evidence type="ECO:0000256" key="1">
    <source>
        <dbReference type="ARBA" id="ARBA00008348"/>
    </source>
</evidence>
<dbReference type="InterPro" id="IPR000748">
    <property type="entry name" value="PsdUridine_synth_RsuA/RluB/E/F"/>
</dbReference>
<dbReference type="InterPro" id="IPR018496">
    <property type="entry name" value="PsdUridine_synth_RsuA/RluB_CS"/>
</dbReference>
<reference evidence="7" key="2">
    <citation type="submission" date="2021-04" db="EMBL/GenBank/DDBJ databases">
        <authorList>
            <person name="Gilroy R."/>
        </authorList>
    </citation>
    <scope>NUCLEOTIDE SEQUENCE</scope>
    <source>
        <strain evidence="7">F6-6636</strain>
    </source>
</reference>
<dbReference type="SUPFAM" id="SSF55120">
    <property type="entry name" value="Pseudouridine synthase"/>
    <property type="match status" value="1"/>
</dbReference>
<dbReference type="PROSITE" id="PS50889">
    <property type="entry name" value="S4"/>
    <property type="match status" value="1"/>
</dbReference>
<dbReference type="InterPro" id="IPR036986">
    <property type="entry name" value="S4_RNA-bd_sf"/>
</dbReference>
<feature type="domain" description="RNA-binding S4" evidence="6">
    <location>
        <begin position="5"/>
        <end position="73"/>
    </location>
</feature>
<evidence type="ECO:0000256" key="2">
    <source>
        <dbReference type="ARBA" id="ARBA00022884"/>
    </source>
</evidence>
<keyword evidence="3 5" id="KW-0413">Isomerase</keyword>
<dbReference type="CDD" id="cd00165">
    <property type="entry name" value="S4"/>
    <property type="match status" value="1"/>
</dbReference>
<evidence type="ECO:0000256" key="3">
    <source>
        <dbReference type="ARBA" id="ARBA00023235"/>
    </source>
</evidence>
<dbReference type="InterPro" id="IPR050343">
    <property type="entry name" value="RsuA_PseudoU_synthase"/>
</dbReference>
<dbReference type="SUPFAM" id="SSF55174">
    <property type="entry name" value="Alpha-L RNA-binding motif"/>
    <property type="match status" value="1"/>
</dbReference>
<evidence type="ECO:0000256" key="5">
    <source>
        <dbReference type="RuleBase" id="RU003887"/>
    </source>
</evidence>
<dbReference type="SMART" id="SM00363">
    <property type="entry name" value="S4"/>
    <property type="match status" value="1"/>
</dbReference>
<dbReference type="InterPro" id="IPR042092">
    <property type="entry name" value="PsdUridine_s_RsuA/RluB/E/F_cat"/>
</dbReference>
<dbReference type="PANTHER" id="PTHR47683">
    <property type="entry name" value="PSEUDOURIDINE SYNTHASE FAMILY PROTEIN-RELATED"/>
    <property type="match status" value="1"/>
</dbReference>
<dbReference type="InterPro" id="IPR006145">
    <property type="entry name" value="PsdUridine_synth_RsuA/RluA"/>
</dbReference>
<protein>
    <recommendedName>
        <fullName evidence="5">Pseudouridine synthase</fullName>
        <ecNumber evidence="5">5.4.99.-</ecNumber>
    </recommendedName>
</protein>
<comment type="caution">
    <text evidence="7">The sequence shown here is derived from an EMBL/GenBank/DDBJ whole genome shotgun (WGS) entry which is preliminary data.</text>
</comment>
<dbReference type="GO" id="GO:0120159">
    <property type="term" value="F:rRNA pseudouridine synthase activity"/>
    <property type="evidence" value="ECO:0007669"/>
    <property type="project" value="UniProtKB-ARBA"/>
</dbReference>
<dbReference type="InterPro" id="IPR020103">
    <property type="entry name" value="PsdUridine_synth_cat_dom_sf"/>
</dbReference>
<evidence type="ECO:0000256" key="4">
    <source>
        <dbReference type="PROSITE-ProRule" id="PRU00182"/>
    </source>
</evidence>
<dbReference type="Gene3D" id="3.30.70.1560">
    <property type="entry name" value="Alpha-L RNA-binding motif"/>
    <property type="match status" value="1"/>
</dbReference>
<proteinExistence type="inferred from homology"/>
<comment type="similarity">
    <text evidence="1 5">Belongs to the pseudouridine synthase RsuA family.</text>
</comment>
<dbReference type="CDD" id="cd02870">
    <property type="entry name" value="PseudoU_synth_RsuA_like"/>
    <property type="match status" value="1"/>
</dbReference>
<organism evidence="7 8">
    <name type="scientific">Candidatus Paralactobacillus gallistercoris</name>
    <dbReference type="NCBI Taxonomy" id="2838724"/>
    <lineage>
        <taxon>Bacteria</taxon>
        <taxon>Bacillati</taxon>
        <taxon>Bacillota</taxon>
        <taxon>Bacilli</taxon>
        <taxon>Lactobacillales</taxon>
        <taxon>Lactobacillaceae</taxon>
        <taxon>Lactobacillus</taxon>
    </lineage>
</organism>
<dbReference type="EC" id="5.4.99.-" evidence="5"/>
<dbReference type="InterPro" id="IPR002942">
    <property type="entry name" value="S4_RNA-bd"/>
</dbReference>
<dbReference type="PROSITE" id="PS01149">
    <property type="entry name" value="PSI_RSU"/>
    <property type="match status" value="1"/>
</dbReference>
<name>A0A948TJ96_9LACO</name>
<dbReference type="Gene3D" id="3.10.290.10">
    <property type="entry name" value="RNA-binding S4 domain"/>
    <property type="match status" value="1"/>
</dbReference>
<dbReference type="Pfam" id="PF00849">
    <property type="entry name" value="PseudoU_synth_2"/>
    <property type="match status" value="1"/>
</dbReference>
<dbReference type="GO" id="GO:0000455">
    <property type="term" value="P:enzyme-directed rRNA pseudouridine synthesis"/>
    <property type="evidence" value="ECO:0007669"/>
    <property type="project" value="UniProtKB-ARBA"/>
</dbReference>
<dbReference type="FunFam" id="3.10.290.10:FF:000003">
    <property type="entry name" value="Pseudouridine synthase"/>
    <property type="match status" value="1"/>
</dbReference>
<dbReference type="FunFam" id="3.30.70.1560:FF:000001">
    <property type="entry name" value="Pseudouridine synthase"/>
    <property type="match status" value="1"/>
</dbReference>
<accession>A0A948TJ96</accession>
<dbReference type="InterPro" id="IPR020094">
    <property type="entry name" value="TruA/RsuA/RluB/E/F_N"/>
</dbReference>